<dbReference type="PANTHER" id="PTHR14582">
    <property type="entry name" value="INNER KINETOCHORE SUBUNIT MAL2"/>
    <property type="match status" value="1"/>
</dbReference>
<evidence type="ECO:0000313" key="9">
    <source>
        <dbReference type="Proteomes" id="UP001629113"/>
    </source>
</evidence>
<evidence type="ECO:0000256" key="1">
    <source>
        <dbReference type="ARBA" id="ARBA00004123"/>
    </source>
</evidence>
<dbReference type="InterPro" id="IPR018464">
    <property type="entry name" value="CENP-O"/>
</dbReference>
<keyword evidence="4" id="KW-0158">Chromosome</keyword>
<dbReference type="Proteomes" id="UP001629113">
    <property type="component" value="Unassembled WGS sequence"/>
</dbReference>
<name>A0ABR4PVM8_9HELO</name>
<keyword evidence="5" id="KW-0539">Nucleus</keyword>
<evidence type="ECO:0000256" key="7">
    <source>
        <dbReference type="SAM" id="Coils"/>
    </source>
</evidence>
<evidence type="ECO:0000256" key="3">
    <source>
        <dbReference type="ARBA" id="ARBA00007321"/>
    </source>
</evidence>
<protein>
    <submittedName>
        <fullName evidence="8">CENP-o kinetochore centromere component</fullName>
    </submittedName>
</protein>
<evidence type="ECO:0000256" key="5">
    <source>
        <dbReference type="ARBA" id="ARBA00023242"/>
    </source>
</evidence>
<accession>A0ABR4PVM8</accession>
<sequence>MIMGTTTQHDATSDQLDQEISDLQSQIAELKSQRKRQVTNIISSRTSQSILDRLRAPEATKTKKHPNDQNPLKTSLLENAKSQAELDQLCLYRTCAGVTTFKIQDPDPNAVGEGSVLGIRIEVGTTGKFIRPYYIMLNKPYPDVSLFRVHRHTVPARIPLATLSTRYLPAPKMDGTTITKSKKQDLLRFVRTLRKHIIAYHNRETTVKRMRKEFLLDEKASRKGKEQNKVIVDISVADGEAQHIRIEWADGKIGRCIVNDQGKVEKCVVIGEDGRDRETERRVLGGDQSMEGIAQRLKEGIY</sequence>
<organism evidence="8 9">
    <name type="scientific">Phlyctema vagabunda</name>
    <dbReference type="NCBI Taxonomy" id="108571"/>
    <lineage>
        <taxon>Eukaryota</taxon>
        <taxon>Fungi</taxon>
        <taxon>Dikarya</taxon>
        <taxon>Ascomycota</taxon>
        <taxon>Pezizomycotina</taxon>
        <taxon>Leotiomycetes</taxon>
        <taxon>Helotiales</taxon>
        <taxon>Dermateaceae</taxon>
        <taxon>Phlyctema</taxon>
    </lineage>
</organism>
<keyword evidence="6" id="KW-0137">Centromere</keyword>
<dbReference type="EMBL" id="JBFCZG010000001">
    <property type="protein sequence ID" value="KAL3426921.1"/>
    <property type="molecule type" value="Genomic_DNA"/>
</dbReference>
<evidence type="ECO:0000256" key="4">
    <source>
        <dbReference type="ARBA" id="ARBA00022454"/>
    </source>
</evidence>
<comment type="similarity">
    <text evidence="3">Belongs to the CENP-O/MCM21 family.</text>
</comment>
<proteinExistence type="inferred from homology"/>
<feature type="coiled-coil region" evidence="7">
    <location>
        <begin position="13"/>
        <end position="40"/>
    </location>
</feature>
<keyword evidence="7" id="KW-0175">Coiled coil</keyword>
<reference evidence="8 9" key="1">
    <citation type="submission" date="2024-06" db="EMBL/GenBank/DDBJ databases">
        <title>Complete genome of Phlyctema vagabunda strain 19-DSS-EL-015.</title>
        <authorList>
            <person name="Fiorenzani C."/>
        </authorList>
    </citation>
    <scope>NUCLEOTIDE SEQUENCE [LARGE SCALE GENOMIC DNA]</scope>
    <source>
        <strain evidence="8 9">19-DSS-EL-015</strain>
    </source>
</reference>
<keyword evidence="9" id="KW-1185">Reference proteome</keyword>
<dbReference type="Pfam" id="PF09496">
    <property type="entry name" value="CENP-O"/>
    <property type="match status" value="1"/>
</dbReference>
<comment type="subcellular location">
    <subcellularLocation>
        <location evidence="2">Chromosome</location>
        <location evidence="2">Centromere</location>
    </subcellularLocation>
    <subcellularLocation>
        <location evidence="1">Nucleus</location>
    </subcellularLocation>
</comment>
<dbReference type="PANTHER" id="PTHR14582:SF1">
    <property type="entry name" value="CENTROMERE PROTEIN O"/>
    <property type="match status" value="1"/>
</dbReference>
<evidence type="ECO:0000256" key="2">
    <source>
        <dbReference type="ARBA" id="ARBA00004584"/>
    </source>
</evidence>
<gene>
    <name evidence="8" type="ORF">PVAG01_00430</name>
</gene>
<evidence type="ECO:0000313" key="8">
    <source>
        <dbReference type="EMBL" id="KAL3426921.1"/>
    </source>
</evidence>
<evidence type="ECO:0000256" key="6">
    <source>
        <dbReference type="ARBA" id="ARBA00023328"/>
    </source>
</evidence>
<comment type="caution">
    <text evidence="8">The sequence shown here is derived from an EMBL/GenBank/DDBJ whole genome shotgun (WGS) entry which is preliminary data.</text>
</comment>